<proteinExistence type="predicted"/>
<dbReference type="InterPro" id="IPR032675">
    <property type="entry name" value="LRR_dom_sf"/>
</dbReference>
<dbReference type="FunFam" id="1.10.510.10:FF:000657">
    <property type="entry name" value="Putative inactive leucine-rich repeat receptor-like protein kinase"/>
    <property type="match status" value="1"/>
</dbReference>
<keyword evidence="5" id="KW-0812">Transmembrane</keyword>
<dbReference type="Gene3D" id="3.80.10.10">
    <property type="entry name" value="Ribonuclease Inhibitor"/>
    <property type="match status" value="2"/>
</dbReference>
<dbReference type="STRING" id="59895.A0A103XL79"/>
<evidence type="ECO:0000313" key="9">
    <source>
        <dbReference type="Proteomes" id="UP000243975"/>
    </source>
</evidence>
<dbReference type="PROSITE" id="PS50011">
    <property type="entry name" value="PROTEIN_KINASE_DOM"/>
    <property type="match status" value="1"/>
</dbReference>
<dbReference type="SMART" id="SM00369">
    <property type="entry name" value="LRR_TYP"/>
    <property type="match status" value="5"/>
</dbReference>
<keyword evidence="2" id="KW-0433">Leucine-rich repeat</keyword>
<evidence type="ECO:0000259" key="7">
    <source>
        <dbReference type="PROSITE" id="PS50011"/>
    </source>
</evidence>
<dbReference type="InterPro" id="IPR050647">
    <property type="entry name" value="Plant_LRR-RLKs"/>
</dbReference>
<reference evidence="8 9" key="1">
    <citation type="journal article" date="2016" name="Sci. Rep.">
        <title>The genome sequence of the outbreeding globe artichoke constructed de novo incorporating a phase-aware low-pass sequencing strategy of F1 progeny.</title>
        <authorList>
            <person name="Scaglione D."/>
            <person name="Reyes-Chin-Wo S."/>
            <person name="Acquadro A."/>
            <person name="Froenicke L."/>
            <person name="Portis E."/>
            <person name="Beitel C."/>
            <person name="Tirone M."/>
            <person name="Mauro R."/>
            <person name="Lo Monaco A."/>
            <person name="Mauromicale G."/>
            <person name="Faccioli P."/>
            <person name="Cattivelli L."/>
            <person name="Rieseberg L."/>
            <person name="Michelmore R."/>
            <person name="Lanteri S."/>
        </authorList>
    </citation>
    <scope>NUCLEOTIDE SEQUENCE [LARGE SCALE GENOMIC DNA]</scope>
    <source>
        <strain evidence="8">2C</strain>
    </source>
</reference>
<dbReference type="Gene3D" id="1.10.510.10">
    <property type="entry name" value="Transferase(Phosphotransferase) domain 1"/>
    <property type="match status" value="1"/>
</dbReference>
<feature type="non-terminal residue" evidence="8">
    <location>
        <position position="1"/>
    </location>
</feature>
<evidence type="ECO:0000256" key="1">
    <source>
        <dbReference type="ARBA" id="ARBA00004167"/>
    </source>
</evidence>
<dbReference type="SUPFAM" id="SSF56112">
    <property type="entry name" value="Protein kinase-like (PK-like)"/>
    <property type="match status" value="1"/>
</dbReference>
<gene>
    <name evidence="8" type="ORF">Ccrd_005094</name>
</gene>
<dbReference type="FunFam" id="3.80.10.10:FF:000155">
    <property type="entry name" value="Putative inactive leucine-rich repeat receptor-like protein kinase"/>
    <property type="match status" value="1"/>
</dbReference>
<evidence type="ECO:0000256" key="4">
    <source>
        <dbReference type="ARBA" id="ARBA00023180"/>
    </source>
</evidence>
<dbReference type="Proteomes" id="UP000243975">
    <property type="component" value="Unassembled WGS sequence"/>
</dbReference>
<dbReference type="InterPro" id="IPR003591">
    <property type="entry name" value="Leu-rich_rpt_typical-subtyp"/>
</dbReference>
<dbReference type="InterPro" id="IPR055414">
    <property type="entry name" value="LRR_R13L4/SHOC2-like"/>
</dbReference>
<evidence type="ECO:0000256" key="5">
    <source>
        <dbReference type="SAM" id="Phobius"/>
    </source>
</evidence>
<dbReference type="AlphaFoldDB" id="A0A103XL79"/>
<evidence type="ECO:0000256" key="2">
    <source>
        <dbReference type="ARBA" id="ARBA00022614"/>
    </source>
</evidence>
<dbReference type="InterPro" id="IPR001245">
    <property type="entry name" value="Ser-Thr/Tyr_kinase_cat_dom"/>
</dbReference>
<keyword evidence="3" id="KW-0677">Repeat</keyword>
<keyword evidence="6" id="KW-0732">Signal</keyword>
<keyword evidence="5" id="KW-1133">Transmembrane helix</keyword>
<comment type="caution">
    <text evidence="8">The sequence shown here is derived from an EMBL/GenBank/DDBJ whole genome shotgun (WGS) entry which is preliminary data.</text>
</comment>
<evidence type="ECO:0000256" key="3">
    <source>
        <dbReference type="ARBA" id="ARBA00022737"/>
    </source>
</evidence>
<dbReference type="InterPro" id="IPR011009">
    <property type="entry name" value="Kinase-like_dom_sf"/>
</dbReference>
<accession>A0A103XL79</accession>
<keyword evidence="9" id="KW-1185">Reference proteome</keyword>
<feature type="chain" id="PRO_5007118902" evidence="6">
    <location>
        <begin position="26"/>
        <end position="819"/>
    </location>
</feature>
<organism evidence="8 9">
    <name type="scientific">Cynara cardunculus var. scolymus</name>
    <name type="common">Globe artichoke</name>
    <name type="synonym">Cynara scolymus</name>
    <dbReference type="NCBI Taxonomy" id="59895"/>
    <lineage>
        <taxon>Eukaryota</taxon>
        <taxon>Viridiplantae</taxon>
        <taxon>Streptophyta</taxon>
        <taxon>Embryophyta</taxon>
        <taxon>Tracheophyta</taxon>
        <taxon>Spermatophyta</taxon>
        <taxon>Magnoliopsida</taxon>
        <taxon>eudicotyledons</taxon>
        <taxon>Gunneridae</taxon>
        <taxon>Pentapetalae</taxon>
        <taxon>asterids</taxon>
        <taxon>campanulids</taxon>
        <taxon>Asterales</taxon>
        <taxon>Asteraceae</taxon>
        <taxon>Carduoideae</taxon>
        <taxon>Cardueae</taxon>
        <taxon>Carduinae</taxon>
        <taxon>Cynara</taxon>
    </lineage>
</organism>
<keyword evidence="4" id="KW-0325">Glycoprotein</keyword>
<dbReference type="SUPFAM" id="SSF52058">
    <property type="entry name" value="L domain-like"/>
    <property type="match status" value="1"/>
</dbReference>
<dbReference type="PROSITE" id="PS51257">
    <property type="entry name" value="PROKAR_LIPOPROTEIN"/>
    <property type="match status" value="1"/>
</dbReference>
<dbReference type="Pfam" id="PF07714">
    <property type="entry name" value="PK_Tyr_Ser-Thr"/>
    <property type="match status" value="1"/>
</dbReference>
<name>A0A103XL79_CYNCS</name>
<comment type="subcellular location">
    <subcellularLocation>
        <location evidence="1">Membrane</location>
        <topology evidence="1">Single-pass membrane protein</topology>
    </subcellularLocation>
</comment>
<dbReference type="GO" id="GO:0016020">
    <property type="term" value="C:membrane"/>
    <property type="evidence" value="ECO:0007669"/>
    <property type="project" value="UniProtKB-SubCell"/>
</dbReference>
<dbReference type="GO" id="GO:0005524">
    <property type="term" value="F:ATP binding"/>
    <property type="evidence" value="ECO:0007669"/>
    <property type="project" value="InterPro"/>
</dbReference>
<dbReference type="InterPro" id="IPR000719">
    <property type="entry name" value="Prot_kinase_dom"/>
</dbReference>
<keyword evidence="5" id="KW-0472">Membrane</keyword>
<dbReference type="Gene3D" id="3.30.200.20">
    <property type="entry name" value="Phosphorylase Kinase, domain 1"/>
    <property type="match status" value="1"/>
</dbReference>
<dbReference type="GO" id="GO:0004674">
    <property type="term" value="F:protein serine/threonine kinase activity"/>
    <property type="evidence" value="ECO:0007669"/>
    <property type="project" value="UniProtKB-EC"/>
</dbReference>
<dbReference type="PANTHER" id="PTHR48056">
    <property type="entry name" value="LRR RECEPTOR-LIKE SERINE/THREONINE-PROTEIN KINASE-RELATED"/>
    <property type="match status" value="1"/>
</dbReference>
<protein>
    <submittedName>
        <fullName evidence="8">Concanavalin A-like lectin/glucanase, subgroup</fullName>
    </submittedName>
</protein>
<feature type="domain" description="Protein kinase" evidence="7">
    <location>
        <begin position="483"/>
        <end position="802"/>
    </location>
</feature>
<dbReference type="OMA" id="WIFTPEP"/>
<feature type="signal peptide" evidence="6">
    <location>
        <begin position="1"/>
        <end position="25"/>
    </location>
</feature>
<feature type="transmembrane region" description="Helical" evidence="5">
    <location>
        <begin position="391"/>
        <end position="415"/>
    </location>
</feature>
<dbReference type="PANTHER" id="PTHR48056:SF61">
    <property type="entry name" value="PROTEIN KINASE DOMAIN-CONTAINING PROTEIN"/>
    <property type="match status" value="1"/>
</dbReference>
<dbReference type="Gramene" id="KVH92776">
    <property type="protein sequence ID" value="KVH92776"/>
    <property type="gene ID" value="Ccrd_005094"/>
</dbReference>
<dbReference type="FunFam" id="3.80.10.10:FF:000380">
    <property type="entry name" value="Putative inactive leucine-rich repeat receptor-like protein kinase"/>
    <property type="match status" value="1"/>
</dbReference>
<evidence type="ECO:0000313" key="8">
    <source>
        <dbReference type="EMBL" id="KVH92776.1"/>
    </source>
</evidence>
<evidence type="ECO:0000256" key="6">
    <source>
        <dbReference type="SAM" id="SignalP"/>
    </source>
</evidence>
<sequence length="819" mass="90585">MRHNVFHLLFLSWVFLISCTHELQTTQLRLLLQLRQHLEYPIQLTNWENYNADFCSLPSTLHVTIKCEDNSVTELKIMGDKLPRVSSLFHGFPIPNQTLSENFSIDSLVVTLARLTTLTVLSLVSLGIWGPLPDKIHRLHSLQVLDLSSNFIFGSVPNEISRLKKLHTLALDANFFNESIPDWFDSLSNLTILSLKNNRLKGHFPSSICKLTTLTDVVLSHNHLSGKLPDLSTLSSLHLLDLRENHLDSQLPLLPKGVTTVLLSNNSFSDNIPQDFQTLHRLHHLDLSCNSLVGTPPAALFTLPNITYLNLASNMLSGSLSNSIKCGNKLGFVDISSNRFTGRLPSCLDTISGNKRVVKFSGNCLSVGNGKHPESDCKQGSMRKKPSWGKALWVLIVVICAVICLVSFAIVFLIFRKRYHPRKTVMLQHTVPKVTGGSAPTKNSSEVTANARNVSEASELGTQVASSCRVFSMEDLVEATGNFDQSAFLGEGSIGKVLSGYSKLCSLYKGRLQNGGYVAIRSLSLFKRYSIRNLKVRLDLLSKLRHPHLVSFLGYCIHDGGVEDSTSSKIFLVYECISNGNFRAFLSEHDGCNSSRMVFAADGPERVLKWSDRLGVLIGVAKAVHFLHTGVIPASSSNRLKTNNILLDDYRIAKLSDYGMSVITGELEQLEVAFDINCCDDLDIESVYLSILIRRRMVSLKCGVVPGRHLKKLGDDVYDFGFILLEALVGPIVSGKGEAFLLNEMKSFGSEDGRQRIVDPVVLTTCCQESLSIVISITNKCISAEATKRPSFEDVLWNLQYAAQVQTTADVEQKAEGAS</sequence>
<dbReference type="GO" id="GO:0033612">
    <property type="term" value="F:receptor serine/threonine kinase binding"/>
    <property type="evidence" value="ECO:0007669"/>
    <property type="project" value="TreeGrafter"/>
</dbReference>
<dbReference type="Pfam" id="PF23598">
    <property type="entry name" value="LRR_14"/>
    <property type="match status" value="1"/>
</dbReference>
<dbReference type="EMBL" id="LEKV01004804">
    <property type="protein sequence ID" value="KVH92776.1"/>
    <property type="molecule type" value="Genomic_DNA"/>
</dbReference>